<dbReference type="GO" id="GO:0031966">
    <property type="term" value="C:mitochondrial membrane"/>
    <property type="evidence" value="ECO:0007669"/>
    <property type="project" value="UniProtKB-SubCell"/>
</dbReference>
<dbReference type="InterPro" id="IPR001750">
    <property type="entry name" value="ND/Mrp_TM"/>
</dbReference>
<dbReference type="Pfam" id="PF00361">
    <property type="entry name" value="Proton_antipo_M"/>
    <property type="match status" value="1"/>
</dbReference>
<organism evidence="20">
    <name type="scientific">Gammarus lacustris</name>
    <dbReference type="NCBI Taxonomy" id="52639"/>
    <lineage>
        <taxon>Eukaryota</taxon>
        <taxon>Metazoa</taxon>
        <taxon>Ecdysozoa</taxon>
        <taxon>Arthropoda</taxon>
        <taxon>Crustacea</taxon>
        <taxon>Multicrustacea</taxon>
        <taxon>Malacostraca</taxon>
        <taxon>Eumalacostraca</taxon>
        <taxon>Peracarida</taxon>
        <taxon>Amphipoda</taxon>
        <taxon>Senticaudata</taxon>
        <taxon>Gammarida</taxon>
        <taxon>Gammaridira</taxon>
        <taxon>Gammaroidea</taxon>
        <taxon>Gammaridae</taxon>
        <taxon>Gammarus</taxon>
    </lineage>
</organism>
<evidence type="ECO:0000256" key="5">
    <source>
        <dbReference type="ARBA" id="ARBA00021006"/>
    </source>
</evidence>
<evidence type="ECO:0000256" key="8">
    <source>
        <dbReference type="ARBA" id="ARBA00022692"/>
    </source>
</evidence>
<evidence type="ECO:0000256" key="9">
    <source>
        <dbReference type="ARBA" id="ARBA00022967"/>
    </source>
</evidence>
<feature type="transmembrane region" description="Helical" evidence="17">
    <location>
        <begin position="371"/>
        <end position="394"/>
    </location>
</feature>
<evidence type="ECO:0000256" key="13">
    <source>
        <dbReference type="ARBA" id="ARBA00023075"/>
    </source>
</evidence>
<feature type="transmembrane region" description="Helical" evidence="17">
    <location>
        <begin position="294"/>
        <end position="317"/>
    </location>
</feature>
<feature type="transmembrane region" description="Helical" evidence="17">
    <location>
        <begin position="329"/>
        <end position="351"/>
    </location>
</feature>
<dbReference type="GO" id="GO:0042773">
    <property type="term" value="P:ATP synthesis coupled electron transport"/>
    <property type="evidence" value="ECO:0007669"/>
    <property type="project" value="InterPro"/>
</dbReference>
<proteinExistence type="inferred from homology"/>
<feature type="transmembrane region" description="Helical" evidence="17">
    <location>
        <begin position="83"/>
        <end position="102"/>
    </location>
</feature>
<feature type="transmembrane region" description="Helical" evidence="17">
    <location>
        <begin position="7"/>
        <end position="32"/>
    </location>
</feature>
<protein>
    <recommendedName>
        <fullName evidence="5 17">NADH-ubiquinone oxidoreductase chain 4</fullName>
        <ecNumber evidence="4 17">7.1.1.2</ecNumber>
    </recommendedName>
</protein>
<feature type="transmembrane region" description="Helical" evidence="17">
    <location>
        <begin position="414"/>
        <end position="437"/>
    </location>
</feature>
<comment type="function">
    <text evidence="17">Core subunit of the mitochondrial membrane respiratory chain NADH dehydrogenase (Complex I) which catalyzes electron transfer from NADH through the respiratory chain, using ubiquinone as an electron acceptor. Essential for the catalytic activity and assembly of complex I.</text>
</comment>
<feature type="domain" description="NADH:quinone oxidoreductase/Mrp antiporter transmembrane" evidence="18">
    <location>
        <begin position="104"/>
        <end position="384"/>
    </location>
</feature>
<evidence type="ECO:0000256" key="1">
    <source>
        <dbReference type="ARBA" id="ARBA00003257"/>
    </source>
</evidence>
<evidence type="ECO:0000256" key="16">
    <source>
        <dbReference type="ARBA" id="ARBA00049551"/>
    </source>
</evidence>
<keyword evidence="7 17" id="KW-0679">Respiratory chain</keyword>
<dbReference type="PANTHER" id="PTHR43507">
    <property type="entry name" value="NADH-UBIQUINONE OXIDOREDUCTASE CHAIN 4"/>
    <property type="match status" value="1"/>
</dbReference>
<keyword evidence="6 17" id="KW-0813">Transport</keyword>
<comment type="catalytic activity">
    <reaction evidence="16 17">
        <text>a ubiquinone + NADH + 5 H(+)(in) = a ubiquinol + NAD(+) + 4 H(+)(out)</text>
        <dbReference type="Rhea" id="RHEA:29091"/>
        <dbReference type="Rhea" id="RHEA-COMP:9565"/>
        <dbReference type="Rhea" id="RHEA-COMP:9566"/>
        <dbReference type="ChEBI" id="CHEBI:15378"/>
        <dbReference type="ChEBI" id="CHEBI:16389"/>
        <dbReference type="ChEBI" id="CHEBI:17976"/>
        <dbReference type="ChEBI" id="CHEBI:57540"/>
        <dbReference type="ChEBI" id="CHEBI:57945"/>
        <dbReference type="EC" id="7.1.1.2"/>
    </reaction>
</comment>
<keyword evidence="9" id="KW-1278">Translocase</keyword>
<sequence>MLSIIMSVFGLAVVAGVWGESVVWCLFMSVLLLLNSSDSGIWMISVIGEMDYVGWCLSLLSIWVVLLSVLGSKSIKSHSSAKGFFIMLSVSLLGLFLVSFYVSDFMFFYLGFESCLIPIFFMIFGWGYQPERAQAGIYMLFYTLFGSLPLFFLIVNKSNCGMGYMYDLGVLNSESIVFFVFLVGAFLVKFPMYSVHLWLLKAHVEAPVAGSMILAGVMLKLGGYGLIRFLPATVNAPSLFSEIILCLSLWGGVIVSLSCLRQMDMKLLIASSSVVHMSMCIGGLFVLSEWGFKGTVMVMIAHGLCSSGLFYLANVVYERSSSRSMAISKGLLSLMPSICLWWFVMLAANMAAPPTMNLLGEILLMVSLVSWSSKVMGVIGLLSFFSASYSLYLFSLSQHGNYLGSKSGFHSGYLMDYLICAAHWGPLNMFILCVFWLV</sequence>
<dbReference type="PRINTS" id="PR01437">
    <property type="entry name" value="NUOXDRDTASE4"/>
</dbReference>
<dbReference type="GO" id="GO:0003954">
    <property type="term" value="F:NADH dehydrogenase activity"/>
    <property type="evidence" value="ECO:0007669"/>
    <property type="project" value="TreeGrafter"/>
</dbReference>
<evidence type="ECO:0000313" key="20">
    <source>
        <dbReference type="EMBL" id="QDS78458.1"/>
    </source>
</evidence>
<evidence type="ECO:0000256" key="10">
    <source>
        <dbReference type="ARBA" id="ARBA00022982"/>
    </source>
</evidence>
<dbReference type="GO" id="GO:0048039">
    <property type="term" value="F:ubiquinone binding"/>
    <property type="evidence" value="ECO:0007669"/>
    <property type="project" value="TreeGrafter"/>
</dbReference>
<feature type="transmembrane region" description="Helical" evidence="17">
    <location>
        <begin position="206"/>
        <end position="227"/>
    </location>
</feature>
<keyword evidence="10 17" id="KW-0249">Electron transport</keyword>
<keyword evidence="11 17" id="KW-1133">Transmembrane helix</keyword>
<evidence type="ECO:0000256" key="6">
    <source>
        <dbReference type="ARBA" id="ARBA00022448"/>
    </source>
</evidence>
<feature type="transmembrane region" description="Helical" evidence="17">
    <location>
        <begin position="135"/>
        <end position="155"/>
    </location>
</feature>
<evidence type="ECO:0000256" key="14">
    <source>
        <dbReference type="ARBA" id="ARBA00023128"/>
    </source>
</evidence>
<dbReference type="GO" id="GO:0008137">
    <property type="term" value="F:NADH dehydrogenase (ubiquinone) activity"/>
    <property type="evidence" value="ECO:0007669"/>
    <property type="project" value="UniProtKB-UniRule"/>
</dbReference>
<dbReference type="InterPro" id="IPR000260">
    <property type="entry name" value="NADH4_N"/>
</dbReference>
<dbReference type="GO" id="GO:0015990">
    <property type="term" value="P:electron transport coupled proton transport"/>
    <property type="evidence" value="ECO:0007669"/>
    <property type="project" value="TreeGrafter"/>
</dbReference>
<feature type="transmembrane region" description="Helical" evidence="17">
    <location>
        <begin position="239"/>
        <end position="260"/>
    </location>
</feature>
<dbReference type="EMBL" id="MK354235">
    <property type="protein sequence ID" value="QDS78458.1"/>
    <property type="molecule type" value="Genomic_DNA"/>
</dbReference>
<name>A0A517LS47_9CRUS</name>
<evidence type="ECO:0000256" key="15">
    <source>
        <dbReference type="ARBA" id="ARBA00023136"/>
    </source>
</evidence>
<keyword evidence="12 17" id="KW-0520">NAD</keyword>
<feature type="domain" description="NADH:ubiquinone oxidoreductase chain 4 N-terminal" evidence="19">
    <location>
        <begin position="1"/>
        <end position="96"/>
    </location>
</feature>
<dbReference type="SMR" id="A0A517LS47"/>
<comment type="similarity">
    <text evidence="3 17">Belongs to the complex I subunit 4 family.</text>
</comment>
<feature type="transmembrane region" description="Helical" evidence="17">
    <location>
        <begin position="267"/>
        <end position="288"/>
    </location>
</feature>
<dbReference type="AlphaFoldDB" id="A0A517LS47"/>
<evidence type="ECO:0000256" key="11">
    <source>
        <dbReference type="ARBA" id="ARBA00022989"/>
    </source>
</evidence>
<feature type="transmembrane region" description="Helical" evidence="17">
    <location>
        <begin position="52"/>
        <end position="71"/>
    </location>
</feature>
<evidence type="ECO:0000256" key="2">
    <source>
        <dbReference type="ARBA" id="ARBA00004225"/>
    </source>
</evidence>
<dbReference type="EC" id="7.1.1.2" evidence="4 17"/>
<evidence type="ECO:0000259" key="19">
    <source>
        <dbReference type="Pfam" id="PF01059"/>
    </source>
</evidence>
<accession>A0A517LS47</accession>
<reference evidence="20" key="1">
    <citation type="submission" date="2019-01" db="EMBL/GenBank/DDBJ databases">
        <title>The complete mitochondrial genomes of Gammarus pisinnus and Gammarus lacustris.</title>
        <authorList>
            <person name="Sun S."/>
        </authorList>
    </citation>
    <scope>NUCLEOTIDE SEQUENCE</scope>
</reference>
<keyword evidence="14 17" id="KW-0496">Mitochondrion</keyword>
<dbReference type="InterPro" id="IPR003918">
    <property type="entry name" value="NADH_UbQ_OxRdtase"/>
</dbReference>
<comment type="function">
    <text evidence="1">Core subunit of the mitochondrial membrane respiratory chain NADH dehydrogenase (Complex I) that is believed to belong to the minimal assembly required for catalysis. Complex I functions in the transfer of electrons from NADH to the respiratory chain. The immediate electron acceptor for the enzyme is believed to be ubiquinone.</text>
</comment>
<evidence type="ECO:0000256" key="3">
    <source>
        <dbReference type="ARBA" id="ARBA00009025"/>
    </source>
</evidence>
<feature type="transmembrane region" description="Helical" evidence="17">
    <location>
        <begin position="108"/>
        <end position="128"/>
    </location>
</feature>
<keyword evidence="15 17" id="KW-0472">Membrane</keyword>
<feature type="transmembrane region" description="Helical" evidence="17">
    <location>
        <begin position="175"/>
        <end position="199"/>
    </location>
</feature>
<gene>
    <name evidence="20" type="primary">nad4</name>
</gene>
<evidence type="ECO:0000256" key="4">
    <source>
        <dbReference type="ARBA" id="ARBA00012944"/>
    </source>
</evidence>
<evidence type="ECO:0000259" key="18">
    <source>
        <dbReference type="Pfam" id="PF00361"/>
    </source>
</evidence>
<evidence type="ECO:0000256" key="12">
    <source>
        <dbReference type="ARBA" id="ARBA00023027"/>
    </source>
</evidence>
<geneLocation type="mitochondrion" evidence="20"/>
<comment type="subcellular location">
    <subcellularLocation>
        <location evidence="2 17">Mitochondrion membrane</location>
        <topology evidence="2 17">Multi-pass membrane protein</topology>
    </subcellularLocation>
</comment>
<keyword evidence="13 17" id="KW-0830">Ubiquinone</keyword>
<evidence type="ECO:0000256" key="7">
    <source>
        <dbReference type="ARBA" id="ARBA00022660"/>
    </source>
</evidence>
<dbReference type="PANTHER" id="PTHR43507:SF20">
    <property type="entry name" value="NADH-UBIQUINONE OXIDOREDUCTASE CHAIN 4"/>
    <property type="match status" value="1"/>
</dbReference>
<dbReference type="Pfam" id="PF01059">
    <property type="entry name" value="Oxidored_q5_N"/>
    <property type="match status" value="1"/>
</dbReference>
<evidence type="ECO:0000256" key="17">
    <source>
        <dbReference type="RuleBase" id="RU003297"/>
    </source>
</evidence>
<keyword evidence="8 17" id="KW-0812">Transmembrane</keyword>